<evidence type="ECO:0000313" key="3">
    <source>
        <dbReference type="EMBL" id="GEU76776.1"/>
    </source>
</evidence>
<organism evidence="3">
    <name type="scientific">Tanacetum cinerariifolium</name>
    <name type="common">Dalmatian daisy</name>
    <name type="synonym">Chrysanthemum cinerariifolium</name>
    <dbReference type="NCBI Taxonomy" id="118510"/>
    <lineage>
        <taxon>Eukaryota</taxon>
        <taxon>Viridiplantae</taxon>
        <taxon>Streptophyta</taxon>
        <taxon>Embryophyta</taxon>
        <taxon>Tracheophyta</taxon>
        <taxon>Spermatophyta</taxon>
        <taxon>Magnoliopsida</taxon>
        <taxon>eudicotyledons</taxon>
        <taxon>Gunneridae</taxon>
        <taxon>Pentapetalae</taxon>
        <taxon>asterids</taxon>
        <taxon>campanulids</taxon>
        <taxon>Asterales</taxon>
        <taxon>Asteraceae</taxon>
        <taxon>Asteroideae</taxon>
        <taxon>Anthemideae</taxon>
        <taxon>Anthemidinae</taxon>
        <taxon>Tanacetum</taxon>
    </lineage>
</organism>
<proteinExistence type="predicted"/>
<comment type="caution">
    <text evidence="3">The sequence shown here is derived from an EMBL/GenBank/DDBJ whole genome shotgun (WGS) entry which is preliminary data.</text>
</comment>
<feature type="compositionally biased region" description="Low complexity" evidence="1">
    <location>
        <begin position="143"/>
        <end position="153"/>
    </location>
</feature>
<keyword evidence="3" id="KW-0548">Nucleotidyltransferase</keyword>
<dbReference type="Pfam" id="PF03732">
    <property type="entry name" value="Retrotrans_gag"/>
    <property type="match status" value="1"/>
</dbReference>
<dbReference type="InterPro" id="IPR005162">
    <property type="entry name" value="Retrotrans_gag_dom"/>
</dbReference>
<feature type="compositionally biased region" description="Basic and acidic residues" evidence="1">
    <location>
        <begin position="132"/>
        <end position="142"/>
    </location>
</feature>
<reference evidence="3" key="1">
    <citation type="journal article" date="2019" name="Sci. Rep.">
        <title>Draft genome of Tanacetum cinerariifolium, the natural source of mosquito coil.</title>
        <authorList>
            <person name="Yamashiro T."/>
            <person name="Shiraishi A."/>
            <person name="Satake H."/>
            <person name="Nakayama K."/>
        </authorList>
    </citation>
    <scope>NUCLEOTIDE SEQUENCE</scope>
</reference>
<keyword evidence="3" id="KW-0808">Transferase</keyword>
<evidence type="ECO:0000256" key="1">
    <source>
        <dbReference type="SAM" id="MobiDB-lite"/>
    </source>
</evidence>
<dbReference type="EMBL" id="BKCJ010007343">
    <property type="protein sequence ID" value="GEU76776.1"/>
    <property type="molecule type" value="Genomic_DNA"/>
</dbReference>
<keyword evidence="3" id="KW-0695">RNA-directed DNA polymerase</keyword>
<feature type="region of interest" description="Disordered" evidence="1">
    <location>
        <begin position="60"/>
        <end position="114"/>
    </location>
</feature>
<feature type="region of interest" description="Disordered" evidence="1">
    <location>
        <begin position="132"/>
        <end position="153"/>
    </location>
</feature>
<feature type="compositionally biased region" description="Low complexity" evidence="1">
    <location>
        <begin position="77"/>
        <end position="88"/>
    </location>
</feature>
<gene>
    <name evidence="3" type="ORF">Tci_048754</name>
</gene>
<evidence type="ECO:0000259" key="2">
    <source>
        <dbReference type="Pfam" id="PF03732"/>
    </source>
</evidence>
<feature type="domain" description="Retrotransposon gag" evidence="2">
    <location>
        <begin position="416"/>
        <end position="488"/>
    </location>
</feature>
<dbReference type="GO" id="GO:0003964">
    <property type="term" value="F:RNA-directed DNA polymerase activity"/>
    <property type="evidence" value="ECO:0007669"/>
    <property type="project" value="UniProtKB-KW"/>
</dbReference>
<dbReference type="AlphaFoldDB" id="A0A6L2MS11"/>
<feature type="region of interest" description="Disordered" evidence="1">
    <location>
        <begin position="201"/>
        <end position="222"/>
    </location>
</feature>
<accession>A0A6L2MS11</accession>
<sequence length="488" mass="54902">MEVSRKGYLEDIAGSKLDETLFQEFWLPSRCVLVSSCLLLVHEFGFVNLMFVSYSDPSKDPSSDHIPPLPAISPFLSSTDDSSGNDTPDTPPSPTDGTPFIETTLSTQRSPAASRSFRRRVMVLASGQPIHHDHFASDDSLRDSSSSLSSKTSLDSSLDDLYDSLSNHSLPAPSSSMRPSHHLCSLVPSIPRLSVAIIDRPSHDSSSVSPSRKRSRSPAASVPLSSPILRSLSYTRANLLSSPKRIRSSKFAIDLEGCLEDSFEPYVPRGIDLEMIARGIDDRVVVEAVDRDKVETGVRGLVKAIEGIQRDQGHRIIATGHQSTDMLESIRELERVNMRLRDMMDVASQRVTRSQCPEEMVEIKIEEIEQAEMEMEETEMPLNFNGTEGVVGLTRWFEKMETVFHISNCREKYKVKYATCTLLNSALTWWNSHKRTIRIEAAYAMSWAELMKLMTKVDCPRNKVQKMEIELWNFAMNENNLTAYTKRF</sequence>
<protein>
    <submittedName>
        <fullName evidence="3">Reverse transcriptase domain-containing protein</fullName>
    </submittedName>
</protein>
<name>A0A6L2MS11_TANCI</name>